<accession>I3D2N1</accession>
<reference evidence="3 4" key="1">
    <citation type="journal article" date="2012" name="J. Bacteriol.">
        <title>Genome sequence of "Candidatus Nitrosopumilus salaria" BD31, an ammonia-oxidizing archaeon from the San Francisco Bay estuary.</title>
        <authorList>
            <person name="Mosier A.C."/>
            <person name="Allen E.E."/>
            <person name="Kim M."/>
            <person name="Ferriera S."/>
            <person name="Francis C.A."/>
        </authorList>
    </citation>
    <scope>NUCLEOTIDE SEQUENCE [LARGE SCALE GENOMIC DNA]</scope>
    <source>
        <strain evidence="3 4">BD31</strain>
    </source>
</reference>
<dbReference type="InterPro" id="IPR002347">
    <property type="entry name" value="SDR_fam"/>
</dbReference>
<proteinExistence type="inferred from homology"/>
<name>I3D2N1_9ARCH</name>
<comment type="similarity">
    <text evidence="1">Belongs to the short-chain dehydrogenases/reductases (SDR) family.</text>
</comment>
<protein>
    <submittedName>
        <fullName evidence="3">Oxidoreductase, short chain dehydrogenase/reductase family protein</fullName>
    </submittedName>
</protein>
<gene>
    <name evidence="3" type="ORF">BD31_I0098</name>
</gene>
<dbReference type="PANTHER" id="PTHR42760">
    <property type="entry name" value="SHORT-CHAIN DEHYDROGENASES/REDUCTASES FAMILY MEMBER"/>
    <property type="match status" value="1"/>
</dbReference>
<dbReference type="PRINTS" id="PR00081">
    <property type="entry name" value="GDHRDH"/>
</dbReference>
<dbReference type="AlphaFoldDB" id="I3D2N1"/>
<dbReference type="InterPro" id="IPR036291">
    <property type="entry name" value="NAD(P)-bd_dom_sf"/>
</dbReference>
<dbReference type="Gene3D" id="3.40.50.720">
    <property type="entry name" value="NAD(P)-binding Rossmann-like Domain"/>
    <property type="match status" value="2"/>
</dbReference>
<dbReference type="EMBL" id="AEXL02000090">
    <property type="protein sequence ID" value="EIJ65974.1"/>
    <property type="molecule type" value="Genomic_DNA"/>
</dbReference>
<comment type="caution">
    <text evidence="3">The sequence shown here is derived from an EMBL/GenBank/DDBJ whole genome shotgun (WGS) entry which is preliminary data.</text>
</comment>
<evidence type="ECO:0000313" key="3">
    <source>
        <dbReference type="EMBL" id="EIJ65974.1"/>
    </source>
</evidence>
<dbReference type="Pfam" id="PF00106">
    <property type="entry name" value="adh_short"/>
    <property type="match status" value="1"/>
</dbReference>
<sequence>MLKFQNKIALITGSGTGIGKAIATKFIEEGASVIILGRRKEPLEEAAKELKASIPQGVNSSVRIFAGVDVADETAMNNMFDTLKTENVTVDYIINNAGVSGPVTCFANASLEEFKSTIGIHLTGTFWGSVQALKVMKEEGKIITISTFFTEERPLEQRPYRFRSPYTAAQGAKNRLAELMSWELTDKGIISIATNPGPVHSDRIYKTVYPKAAAEFMRVSGFEDLVPTEVDAANRELLPLLGEDENTVKEGISKAAQKLANGKDISKLTETFTNLLNKIQSIAEKVQNNTSHMIANREFLSQGQVAESVLNLCDDEIAKILNGKVIPGDRVFYPVKPHIGTTTPGVHQPDFTGKTVVFTIDATDKTDAQRVEFLAQHIEKNGGKVACFISQSTPTELQEYISGKFHSHVVDIKNPDEVAKWLNTAKTNIGEILGVIHITGKLPEISKLTELSRAKWEELTDKFISTPATVAQRTLEQFVPGGSNDPRLYKDVKGAIMIIGPDLPIGKKVTGTQRAQVEVFRGALRPFTTTVNQELSDVLSSKIRIFTIFPGSVTGTEPNNQRIADAFNFLVSDNSASSSEVTFCVDEVR</sequence>
<dbReference type="CDD" id="cd05233">
    <property type="entry name" value="SDR_c"/>
    <property type="match status" value="1"/>
</dbReference>
<dbReference type="RefSeq" id="WP_008299407.1">
    <property type="nucleotide sequence ID" value="NZ_AEXL02000090.1"/>
</dbReference>
<keyword evidence="2" id="KW-0560">Oxidoreductase</keyword>
<evidence type="ECO:0000256" key="1">
    <source>
        <dbReference type="ARBA" id="ARBA00006484"/>
    </source>
</evidence>
<dbReference type="GO" id="GO:0016616">
    <property type="term" value="F:oxidoreductase activity, acting on the CH-OH group of donors, NAD or NADP as acceptor"/>
    <property type="evidence" value="ECO:0007669"/>
    <property type="project" value="TreeGrafter"/>
</dbReference>
<dbReference type="Proteomes" id="UP000003423">
    <property type="component" value="Unassembled WGS sequence"/>
</dbReference>
<dbReference type="PATRIC" id="fig|859350.6.peg.1026"/>
<dbReference type="SUPFAM" id="SSF51735">
    <property type="entry name" value="NAD(P)-binding Rossmann-fold domains"/>
    <property type="match status" value="2"/>
</dbReference>
<keyword evidence="4" id="KW-1185">Reference proteome</keyword>
<dbReference type="OrthoDB" id="7442at2157"/>
<evidence type="ECO:0000256" key="2">
    <source>
        <dbReference type="ARBA" id="ARBA00023002"/>
    </source>
</evidence>
<dbReference type="PANTHER" id="PTHR42760:SF133">
    <property type="entry name" value="3-OXOACYL-[ACYL-CARRIER-PROTEIN] REDUCTASE"/>
    <property type="match status" value="1"/>
</dbReference>
<organism evidence="3 4">
    <name type="scientific">Candidatus Nitrosopumilus salarius BD31</name>
    <dbReference type="NCBI Taxonomy" id="859350"/>
    <lineage>
        <taxon>Archaea</taxon>
        <taxon>Nitrososphaerota</taxon>
        <taxon>Nitrososphaeria</taxon>
        <taxon>Nitrosopumilales</taxon>
        <taxon>Nitrosopumilaceae</taxon>
        <taxon>Nitrosopumilus</taxon>
    </lineage>
</organism>
<evidence type="ECO:0000313" key="4">
    <source>
        <dbReference type="Proteomes" id="UP000003423"/>
    </source>
</evidence>